<organism evidence="2 3">
    <name type="scientific">Virgibacillus natechei</name>
    <dbReference type="NCBI Taxonomy" id="1216297"/>
    <lineage>
        <taxon>Bacteria</taxon>
        <taxon>Bacillati</taxon>
        <taxon>Bacillota</taxon>
        <taxon>Bacilli</taxon>
        <taxon>Bacillales</taxon>
        <taxon>Bacillaceae</taxon>
        <taxon>Virgibacillus</taxon>
    </lineage>
</organism>
<dbReference type="InterPro" id="IPR036597">
    <property type="entry name" value="Fido-like_dom_sf"/>
</dbReference>
<dbReference type="PROSITE" id="PS51459">
    <property type="entry name" value="FIDO"/>
    <property type="match status" value="1"/>
</dbReference>
<evidence type="ECO:0000313" key="3">
    <source>
        <dbReference type="Proteomes" id="UP001519345"/>
    </source>
</evidence>
<evidence type="ECO:0000259" key="1">
    <source>
        <dbReference type="PROSITE" id="PS51459"/>
    </source>
</evidence>
<sequence length="71" mass="8409">MREQLFWDGNKRTSSLCANKILIENGNGILSVPEEHLEEFNEKLSKFYEANDYSKIDHFLYDKCLFGINYE</sequence>
<dbReference type="Gene3D" id="1.10.3290.10">
    <property type="entry name" value="Fido-like domain"/>
    <property type="match status" value="1"/>
</dbReference>
<name>A0ABS4IL25_9BACI</name>
<comment type="caution">
    <text evidence="2">The sequence shown here is derived from an EMBL/GenBank/DDBJ whole genome shotgun (WGS) entry which is preliminary data.</text>
</comment>
<gene>
    <name evidence="2" type="ORF">J2Z83_003804</name>
</gene>
<keyword evidence="3" id="KW-1185">Reference proteome</keyword>
<dbReference type="InterPro" id="IPR003812">
    <property type="entry name" value="Fido"/>
</dbReference>
<reference evidence="2 3" key="1">
    <citation type="submission" date="2021-03" db="EMBL/GenBank/DDBJ databases">
        <title>Genomic Encyclopedia of Type Strains, Phase IV (KMG-IV): sequencing the most valuable type-strain genomes for metagenomic binning, comparative biology and taxonomic classification.</title>
        <authorList>
            <person name="Goeker M."/>
        </authorList>
    </citation>
    <scope>NUCLEOTIDE SEQUENCE [LARGE SCALE GENOMIC DNA]</scope>
    <source>
        <strain evidence="2 3">DSM 25609</strain>
    </source>
</reference>
<proteinExistence type="predicted"/>
<accession>A0ABS4IL25</accession>
<dbReference type="Proteomes" id="UP001519345">
    <property type="component" value="Unassembled WGS sequence"/>
</dbReference>
<protein>
    <submittedName>
        <fullName evidence="2">Prophage maintenance system killer protein</fullName>
    </submittedName>
</protein>
<evidence type="ECO:0000313" key="2">
    <source>
        <dbReference type="EMBL" id="MBP1971652.1"/>
    </source>
</evidence>
<feature type="domain" description="Fido" evidence="1">
    <location>
        <begin position="1"/>
        <end position="62"/>
    </location>
</feature>
<dbReference type="RefSeq" id="WP_209464673.1">
    <property type="nucleotide sequence ID" value="NZ_CP110224.1"/>
</dbReference>
<dbReference type="SUPFAM" id="SSF140931">
    <property type="entry name" value="Fic-like"/>
    <property type="match status" value="1"/>
</dbReference>
<dbReference type="EMBL" id="JAGGKX010000030">
    <property type="protein sequence ID" value="MBP1971652.1"/>
    <property type="molecule type" value="Genomic_DNA"/>
</dbReference>